<dbReference type="EMBL" id="OUNC01000030">
    <property type="protein sequence ID" value="SPP28976.1"/>
    <property type="molecule type" value="Genomic_DNA"/>
</dbReference>
<feature type="domain" description="Siphovirus-type tail component C-terminal" evidence="1">
    <location>
        <begin position="21"/>
        <end position="80"/>
    </location>
</feature>
<evidence type="ECO:0000313" key="2">
    <source>
        <dbReference type="EMBL" id="SPP28976.1"/>
    </source>
</evidence>
<name>A0A2X0QK98_BROTH</name>
<sequence>MSLCDVKVYDILGKENQIVAQPGDEIIIDCENNVVYRNGIRYLENVAIGSQFFSAEAKQENVVTVYPTPDAKNKWVLSYVPRIN</sequence>
<proteinExistence type="predicted"/>
<gene>
    <name evidence="2" type="ORF">BTBSAS_360001</name>
</gene>
<dbReference type="InterPro" id="IPR054738">
    <property type="entry name" value="Siphovirus-type_tail_C"/>
</dbReference>
<protein>
    <recommendedName>
        <fullName evidence="1">Siphovirus-type tail component C-terminal domain-containing protein</fullName>
    </recommendedName>
</protein>
<evidence type="ECO:0000313" key="3">
    <source>
        <dbReference type="Proteomes" id="UP000270190"/>
    </source>
</evidence>
<evidence type="ECO:0000259" key="1">
    <source>
        <dbReference type="Pfam" id="PF22768"/>
    </source>
</evidence>
<organism evidence="2 3">
    <name type="scientific">Brochothrix thermosphacta</name>
    <name type="common">Microbacterium thermosphactum</name>
    <dbReference type="NCBI Taxonomy" id="2756"/>
    <lineage>
        <taxon>Bacteria</taxon>
        <taxon>Bacillati</taxon>
        <taxon>Bacillota</taxon>
        <taxon>Bacilli</taxon>
        <taxon>Bacillales</taxon>
        <taxon>Listeriaceae</taxon>
        <taxon>Brochothrix</taxon>
    </lineage>
</organism>
<dbReference type="Gene3D" id="2.60.120.860">
    <property type="match status" value="1"/>
</dbReference>
<dbReference type="Pfam" id="PF22768">
    <property type="entry name" value="SPP1_Dit"/>
    <property type="match status" value="1"/>
</dbReference>
<dbReference type="Proteomes" id="UP000270190">
    <property type="component" value="Unassembled WGS sequence"/>
</dbReference>
<reference evidence="3" key="1">
    <citation type="submission" date="2018-04" db="EMBL/GenBank/DDBJ databases">
        <authorList>
            <person name="Illikoud N."/>
        </authorList>
    </citation>
    <scope>NUCLEOTIDE SEQUENCE [LARGE SCALE GENOMIC DNA]</scope>
</reference>
<dbReference type="AlphaFoldDB" id="A0A2X0QK98"/>
<accession>A0A2X0QK98</accession>